<keyword evidence="8" id="KW-1185">Reference proteome</keyword>
<dbReference type="Gene3D" id="1.10.150.120">
    <property type="entry name" value="[2Fe-2S]-binding domain"/>
    <property type="match status" value="1"/>
</dbReference>
<evidence type="ECO:0000256" key="5">
    <source>
        <dbReference type="ARBA" id="ARBA00023014"/>
    </source>
</evidence>
<dbReference type="InterPro" id="IPR036010">
    <property type="entry name" value="2Fe-2S_ferredoxin-like_sf"/>
</dbReference>
<dbReference type="InterPro" id="IPR006058">
    <property type="entry name" value="2Fe2S_fd_BS"/>
</dbReference>
<evidence type="ECO:0000313" key="8">
    <source>
        <dbReference type="Proteomes" id="UP000520156"/>
    </source>
</evidence>
<dbReference type="SUPFAM" id="SSF47741">
    <property type="entry name" value="CO dehydrogenase ISP C-domain like"/>
    <property type="match status" value="1"/>
</dbReference>
<dbReference type="Pfam" id="PF01799">
    <property type="entry name" value="Fer2_2"/>
    <property type="match status" value="1"/>
</dbReference>
<comment type="caution">
    <text evidence="7">The sequence shown here is derived from an EMBL/GenBank/DDBJ whole genome shotgun (WGS) entry which is preliminary data.</text>
</comment>
<evidence type="ECO:0000259" key="6">
    <source>
        <dbReference type="PROSITE" id="PS51085"/>
    </source>
</evidence>
<dbReference type="RefSeq" id="WP_185683000.1">
    <property type="nucleotide sequence ID" value="NZ_JACLAU010000008.1"/>
</dbReference>
<evidence type="ECO:0000256" key="1">
    <source>
        <dbReference type="ARBA" id="ARBA00022714"/>
    </source>
</evidence>
<dbReference type="PROSITE" id="PS51085">
    <property type="entry name" value="2FE2S_FER_2"/>
    <property type="match status" value="1"/>
</dbReference>
<keyword evidence="1" id="KW-0001">2Fe-2S</keyword>
<proteinExistence type="predicted"/>
<dbReference type="Proteomes" id="UP000520156">
    <property type="component" value="Unassembled WGS sequence"/>
</dbReference>
<dbReference type="InterPro" id="IPR036884">
    <property type="entry name" value="2Fe-2S-bd_dom_sf"/>
</dbReference>
<dbReference type="EMBL" id="JACLAU010000008">
    <property type="protein sequence ID" value="MBC2651579.1"/>
    <property type="molecule type" value="Genomic_DNA"/>
</dbReference>
<protein>
    <submittedName>
        <fullName evidence="7">(2Fe-2S)-binding protein</fullName>
    </submittedName>
</protein>
<evidence type="ECO:0000256" key="4">
    <source>
        <dbReference type="ARBA" id="ARBA00023004"/>
    </source>
</evidence>
<dbReference type="GO" id="GO:0016491">
    <property type="term" value="F:oxidoreductase activity"/>
    <property type="evidence" value="ECO:0007669"/>
    <property type="project" value="UniProtKB-KW"/>
</dbReference>
<dbReference type="PANTHER" id="PTHR44379:SF2">
    <property type="entry name" value="BLR6218 PROTEIN"/>
    <property type="match status" value="1"/>
</dbReference>
<dbReference type="InterPro" id="IPR001041">
    <property type="entry name" value="2Fe-2S_ferredoxin-type"/>
</dbReference>
<evidence type="ECO:0000256" key="3">
    <source>
        <dbReference type="ARBA" id="ARBA00023002"/>
    </source>
</evidence>
<dbReference type="InterPro" id="IPR051452">
    <property type="entry name" value="Diverse_Oxidoreductases"/>
</dbReference>
<dbReference type="InterPro" id="IPR012675">
    <property type="entry name" value="Beta-grasp_dom_sf"/>
</dbReference>
<organism evidence="7 8">
    <name type="scientific">Novosphingobium aerophilum</name>
    <dbReference type="NCBI Taxonomy" id="2839843"/>
    <lineage>
        <taxon>Bacteria</taxon>
        <taxon>Pseudomonadati</taxon>
        <taxon>Pseudomonadota</taxon>
        <taxon>Alphaproteobacteria</taxon>
        <taxon>Sphingomonadales</taxon>
        <taxon>Sphingomonadaceae</taxon>
        <taxon>Novosphingobium</taxon>
    </lineage>
</organism>
<dbReference type="GO" id="GO:0046872">
    <property type="term" value="F:metal ion binding"/>
    <property type="evidence" value="ECO:0007669"/>
    <property type="project" value="UniProtKB-KW"/>
</dbReference>
<sequence>MKTALKVNGRTRIVDAPGDKPLLWVLREELELSGPKFGCGQGLCGACTVLLDGQAVRSCSTPLSAVGKAAITTIEGVGASEVGQKVAAAWVDQDVPQCGYCQAGQIMSAVALLSANPRPGEAEIDAAMSGNLCRCGTYHRIRAAIRQAVTGQVAGSLNPGGDHAG</sequence>
<dbReference type="Pfam" id="PF00111">
    <property type="entry name" value="Fer2"/>
    <property type="match status" value="1"/>
</dbReference>
<keyword evidence="4" id="KW-0408">Iron</keyword>
<dbReference type="InterPro" id="IPR002888">
    <property type="entry name" value="2Fe-2S-bd"/>
</dbReference>
<reference evidence="7 8" key="1">
    <citation type="submission" date="2020-08" db="EMBL/GenBank/DDBJ databases">
        <title>The genome sequence of Novosphingobium flavum 4Y4.</title>
        <authorList>
            <person name="Liu Y."/>
        </authorList>
    </citation>
    <scope>NUCLEOTIDE SEQUENCE [LARGE SCALE GENOMIC DNA]</scope>
    <source>
        <strain evidence="7 8">4Y4</strain>
    </source>
</reference>
<feature type="domain" description="2Fe-2S ferredoxin-type" evidence="6">
    <location>
        <begin position="1"/>
        <end position="77"/>
    </location>
</feature>
<evidence type="ECO:0000313" key="7">
    <source>
        <dbReference type="EMBL" id="MBC2651579.1"/>
    </source>
</evidence>
<keyword evidence="5" id="KW-0411">Iron-sulfur</keyword>
<accession>A0A7X1F7B1</accession>
<evidence type="ECO:0000256" key="2">
    <source>
        <dbReference type="ARBA" id="ARBA00022723"/>
    </source>
</evidence>
<dbReference type="GO" id="GO:0051537">
    <property type="term" value="F:2 iron, 2 sulfur cluster binding"/>
    <property type="evidence" value="ECO:0007669"/>
    <property type="project" value="UniProtKB-KW"/>
</dbReference>
<dbReference type="SUPFAM" id="SSF54292">
    <property type="entry name" value="2Fe-2S ferredoxin-like"/>
    <property type="match status" value="1"/>
</dbReference>
<gene>
    <name evidence="7" type="ORF">H7F49_07675</name>
</gene>
<name>A0A7X1F7B1_9SPHN</name>
<dbReference type="PANTHER" id="PTHR44379">
    <property type="entry name" value="OXIDOREDUCTASE WITH IRON-SULFUR SUBUNIT"/>
    <property type="match status" value="1"/>
</dbReference>
<dbReference type="PROSITE" id="PS00197">
    <property type="entry name" value="2FE2S_FER_1"/>
    <property type="match status" value="1"/>
</dbReference>
<dbReference type="CDD" id="cd00207">
    <property type="entry name" value="fer2"/>
    <property type="match status" value="1"/>
</dbReference>
<keyword evidence="3" id="KW-0560">Oxidoreductase</keyword>
<keyword evidence="2" id="KW-0479">Metal-binding</keyword>
<dbReference type="Gene3D" id="3.10.20.30">
    <property type="match status" value="1"/>
</dbReference>
<dbReference type="AlphaFoldDB" id="A0A7X1F7B1"/>